<evidence type="ECO:0000313" key="1">
    <source>
        <dbReference type="EMBL" id="BBM38069.1"/>
    </source>
</evidence>
<name>A0A510JFG9_9FUSO</name>
<proteinExistence type="predicted"/>
<evidence type="ECO:0008006" key="3">
    <source>
        <dbReference type="Google" id="ProtNLM"/>
    </source>
</evidence>
<dbReference type="Proteomes" id="UP000321892">
    <property type="component" value="Chromosome"/>
</dbReference>
<protein>
    <recommendedName>
        <fullName evidence="3">Knr4/Smi1-like domain-containing protein</fullName>
    </recommendedName>
</protein>
<dbReference type="SUPFAM" id="SSF160631">
    <property type="entry name" value="SMI1/KNR4-like"/>
    <property type="match status" value="1"/>
</dbReference>
<sequence>MEMNKELNFIISKKYIEKRTEKSKYFTEEFFKKCGIKKYRYLLEDYNFIEFNDATYCRKGENKNPEEDYYIDGLWLKDKNVESKLNFLMELDEYYQETGEYEKLGRPDYYLTDNLVPFSGLCDYIFIDKTTSKIWTAIQDEDLSNMMETIYNWELIADNFDEFIDKLYYIPDEDTKERISEEQVRNLIDVLSKKEK</sequence>
<gene>
    <name evidence="1" type="ORF">JCM16775_0776</name>
</gene>
<dbReference type="AlphaFoldDB" id="A0A510JFG9"/>
<dbReference type="KEGG" id="lhf:JCM16775_0776"/>
<accession>A0A510JFG9</accession>
<evidence type="ECO:0000313" key="2">
    <source>
        <dbReference type="Proteomes" id="UP000321892"/>
    </source>
</evidence>
<dbReference type="OrthoDB" id="82709at2"/>
<dbReference type="EMBL" id="AP019823">
    <property type="protein sequence ID" value="BBM38069.1"/>
    <property type="molecule type" value="Genomic_DNA"/>
</dbReference>
<dbReference type="InterPro" id="IPR037883">
    <property type="entry name" value="Knr4/Smi1-like_sf"/>
</dbReference>
<dbReference type="RefSeq" id="WP_026745128.1">
    <property type="nucleotide sequence ID" value="NZ_AP019823.1"/>
</dbReference>
<keyword evidence="2" id="KW-1185">Reference proteome</keyword>
<reference evidence="1 2" key="1">
    <citation type="submission" date="2019-07" db="EMBL/GenBank/DDBJ databases">
        <title>Complete Genome Sequence of Leptotrichia hofstadii Strain JCM16775.</title>
        <authorList>
            <person name="Watanabe S."/>
            <person name="Cui L."/>
        </authorList>
    </citation>
    <scope>NUCLEOTIDE SEQUENCE [LARGE SCALE GENOMIC DNA]</scope>
    <source>
        <strain evidence="1 2">JCM16775</strain>
    </source>
</reference>
<organism evidence="1 2">
    <name type="scientific">Leptotrichia hofstadii</name>
    <dbReference type="NCBI Taxonomy" id="157688"/>
    <lineage>
        <taxon>Bacteria</taxon>
        <taxon>Fusobacteriati</taxon>
        <taxon>Fusobacteriota</taxon>
        <taxon>Fusobacteriia</taxon>
        <taxon>Fusobacteriales</taxon>
        <taxon>Leptotrichiaceae</taxon>
        <taxon>Leptotrichia</taxon>
    </lineage>
</organism>